<feature type="domain" description="Tr-type G" evidence="9">
    <location>
        <begin position="90"/>
        <end position="390"/>
    </location>
</feature>
<evidence type="ECO:0000259" key="9">
    <source>
        <dbReference type="PROSITE" id="PS51722"/>
    </source>
</evidence>
<dbReference type="Pfam" id="PF00009">
    <property type="entry name" value="GTP_EFTU"/>
    <property type="match status" value="1"/>
</dbReference>
<dbReference type="SUPFAM" id="SSF52540">
    <property type="entry name" value="P-loop containing nucleoside triphosphate hydrolases"/>
    <property type="match status" value="1"/>
</dbReference>
<proteinExistence type="predicted"/>
<dbReference type="FunFam" id="3.30.70.240:FF:000004">
    <property type="entry name" value="116 kDa U5 small nuclear ribonucleoprotein"/>
    <property type="match status" value="1"/>
</dbReference>
<dbReference type="GO" id="GO:0030623">
    <property type="term" value="F:U5 snRNA binding"/>
    <property type="evidence" value="ECO:0007669"/>
    <property type="project" value="TreeGrafter"/>
</dbReference>
<dbReference type="InterPro" id="IPR005225">
    <property type="entry name" value="Small_GTP-bd"/>
</dbReference>
<dbReference type="Gene3D" id="3.30.70.240">
    <property type="match status" value="1"/>
</dbReference>
<dbReference type="InterPro" id="IPR031950">
    <property type="entry name" value="EFTUD2_N"/>
</dbReference>
<dbReference type="InterPro" id="IPR014721">
    <property type="entry name" value="Ribsml_uS5_D2-typ_fold_subgr"/>
</dbReference>
<dbReference type="InterPro" id="IPR000640">
    <property type="entry name" value="EFG_V-like"/>
</dbReference>
<evidence type="ECO:0000256" key="1">
    <source>
        <dbReference type="ARBA" id="ARBA00004123"/>
    </source>
</evidence>
<dbReference type="AlphaFoldDB" id="A0A4P9X426"/>
<keyword evidence="3" id="KW-0547">Nucleotide-binding</keyword>
<dbReference type="Pfam" id="PF16004">
    <property type="entry name" value="EFTUD2"/>
    <property type="match status" value="1"/>
</dbReference>
<dbReference type="CDD" id="cd04096">
    <property type="entry name" value="eEF2_snRNP_like_C"/>
    <property type="match status" value="1"/>
</dbReference>
<sequence length="957" mass="105718">MTDVDGVHANDARPEQQVAVRREARQHAYPEARDVYGDEAEILVEEEDRQSLSVPIVAPREKPQTALRERGLPPTRFSRTFYADLAKVPALIRNVAVVGALHHGKTGLLDMLVHATHDVRWVPGEGTRYTDVHLLARQRQISIKAMPVSVVLEDMRSKSYVLNVIDTPGHTDFADEMVAGVRLADGAVLVVDVVEGVTLPTKRIITHLVSEGVPFIVVMNKLDRLITELRIPPADAYFKIRHSIEEVNQVLRELGSSERKSPERGNVLFASTAFGWCFSLASFARIYRERMVVRVQPRHGAKAAPTFDPARFAQCLWGNVYYDAANHHFTKQPVRAATAHAGAAKLPRSFLAFILEPLYKIVAQTLGENPRDLQTTLAQLNIRLRGDELKQDAAPLMRLIFHRFFGGPTLFTKRVSQTVSERQAIACGVDGLVSAVVAHLPSPCDPSAAIAACSHADDAPVLIHVAKSVNFASTREFEVLGRVLSGTVRPGMRLSVMGESYVPDEDEEEVQTVTVGDLAIFNTRYSLPVAEVTAGNWLLMRGVDGNITKTATLCSHPTLGACPMAPFRPLRHVATNALRLAIATHEPGDLPKMLDGLRMISRSYLMLDTKVEESGEYIVEGVGELYLDCALHDLRKLYAGIEVKVADPSVPFSETVLESSRLPCSGQSANGQNRLTVIAEPMEPELVEAIERGRLENVHLATVLVRDFGWDALAARNVWCFGPTANGTNILINDTLPAETNRAHLRAARPHLEQGFRWATQEGPLLDGVLRHTKFRLLRADLAPELMYRPGGQIIPLARRVCYAAFLTATPRLLEPLLRVEVMAPPSALEVVYAVLSRRRGHATAERPKPGTPLTRVHALVPAIDMPGFETDLRAMTHGAAAVQMMFSHWQAVPGDPLDRDITIRPLEASTGPRLAKDFMLKTRRRKGLPETIGMAKFFDDAMMQQLVEHDIHLESS</sequence>
<dbReference type="PANTHER" id="PTHR42908">
    <property type="entry name" value="TRANSLATION ELONGATION FACTOR-RELATED"/>
    <property type="match status" value="1"/>
</dbReference>
<dbReference type="InterPro" id="IPR009000">
    <property type="entry name" value="Transl_B-barrel_sf"/>
</dbReference>
<dbReference type="Proteomes" id="UP000274922">
    <property type="component" value="Unassembled WGS sequence"/>
</dbReference>
<dbReference type="GO" id="GO:0046540">
    <property type="term" value="C:U4/U6 x U5 tri-snRNP complex"/>
    <property type="evidence" value="ECO:0007669"/>
    <property type="project" value="TreeGrafter"/>
</dbReference>
<organism evidence="10 11">
    <name type="scientific">Caulochytrium protostelioides</name>
    <dbReference type="NCBI Taxonomy" id="1555241"/>
    <lineage>
        <taxon>Eukaryota</taxon>
        <taxon>Fungi</taxon>
        <taxon>Fungi incertae sedis</taxon>
        <taxon>Chytridiomycota</taxon>
        <taxon>Chytridiomycota incertae sedis</taxon>
        <taxon>Chytridiomycetes</taxon>
        <taxon>Caulochytriales</taxon>
        <taxon>Caulochytriaceae</taxon>
        <taxon>Caulochytrium</taxon>
    </lineage>
</organism>
<dbReference type="GO" id="GO:0000974">
    <property type="term" value="C:Prp19 complex"/>
    <property type="evidence" value="ECO:0007669"/>
    <property type="project" value="UniProtKB-ARBA"/>
</dbReference>
<feature type="region of interest" description="Disordered" evidence="8">
    <location>
        <begin position="1"/>
        <end position="30"/>
    </location>
</feature>
<dbReference type="STRING" id="1555241.A0A4P9X426"/>
<dbReference type="InterPro" id="IPR020568">
    <property type="entry name" value="Ribosomal_Su5_D2-typ_SF"/>
</dbReference>
<evidence type="ECO:0000256" key="4">
    <source>
        <dbReference type="ARBA" id="ARBA00023134"/>
    </source>
</evidence>
<keyword evidence="5" id="KW-0508">mRNA splicing</keyword>
<dbReference type="GO" id="GO:0071007">
    <property type="term" value="C:U2-type catalytic step 2 spliceosome"/>
    <property type="evidence" value="ECO:0007669"/>
    <property type="project" value="TreeGrafter"/>
</dbReference>
<keyword evidence="2" id="KW-0507">mRNA processing</keyword>
<evidence type="ECO:0000256" key="6">
    <source>
        <dbReference type="ARBA" id="ARBA00023242"/>
    </source>
</evidence>
<dbReference type="FunFam" id="3.30.70.870:FF:000002">
    <property type="entry name" value="Translation elongation factor 2"/>
    <property type="match status" value="1"/>
</dbReference>
<keyword evidence="6" id="KW-0539">Nucleus</keyword>
<dbReference type="OrthoDB" id="364892at2759"/>
<dbReference type="InterPro" id="IPR004161">
    <property type="entry name" value="EFTu-like_2"/>
</dbReference>
<accession>A0A4P9X426</accession>
<dbReference type="InterPro" id="IPR005517">
    <property type="entry name" value="Transl_elong_EFG/EF2_IV"/>
</dbReference>
<dbReference type="Gene3D" id="3.30.70.870">
    <property type="entry name" value="Elongation Factor G (Translational Gtpase), domain 3"/>
    <property type="match status" value="1"/>
</dbReference>
<dbReference type="SMART" id="SM00838">
    <property type="entry name" value="EFG_C"/>
    <property type="match status" value="1"/>
</dbReference>
<dbReference type="GO" id="GO:0000398">
    <property type="term" value="P:mRNA splicing, via spliceosome"/>
    <property type="evidence" value="ECO:0007669"/>
    <property type="project" value="TreeGrafter"/>
</dbReference>
<comment type="subcellular location">
    <subcellularLocation>
        <location evidence="1">Nucleus</location>
    </subcellularLocation>
</comment>
<dbReference type="SUPFAM" id="SSF54980">
    <property type="entry name" value="EF-G C-terminal domain-like"/>
    <property type="match status" value="2"/>
</dbReference>
<dbReference type="PANTHER" id="PTHR42908:SF6">
    <property type="entry name" value="116 KDA U5 SMALL NUCLEAR RIBONUCLEOPROTEIN COMPONENT"/>
    <property type="match status" value="1"/>
</dbReference>
<evidence type="ECO:0000256" key="5">
    <source>
        <dbReference type="ARBA" id="ARBA00023187"/>
    </source>
</evidence>
<dbReference type="Pfam" id="PF03144">
    <property type="entry name" value="GTP_EFTU_D2"/>
    <property type="match status" value="1"/>
</dbReference>
<dbReference type="InterPro" id="IPR035647">
    <property type="entry name" value="EFG_III/V"/>
</dbReference>
<dbReference type="CDD" id="cd01683">
    <property type="entry name" value="EF2_IV_snRNP"/>
    <property type="match status" value="1"/>
</dbReference>
<dbReference type="PRINTS" id="PR00315">
    <property type="entry name" value="ELONGATNFCT"/>
</dbReference>
<gene>
    <name evidence="10" type="ORF">CXG81DRAFT_14000</name>
</gene>
<dbReference type="SMART" id="SM00889">
    <property type="entry name" value="EFG_IV"/>
    <property type="match status" value="1"/>
</dbReference>
<dbReference type="SUPFAM" id="SSF54211">
    <property type="entry name" value="Ribosomal protein S5 domain 2-like"/>
    <property type="match status" value="1"/>
</dbReference>
<dbReference type="GO" id="GO:0003924">
    <property type="term" value="F:GTPase activity"/>
    <property type="evidence" value="ECO:0007669"/>
    <property type="project" value="InterPro"/>
</dbReference>
<dbReference type="Gene3D" id="3.30.230.10">
    <property type="match status" value="1"/>
</dbReference>
<dbReference type="Pfam" id="PF00679">
    <property type="entry name" value="EFG_C"/>
    <property type="match status" value="1"/>
</dbReference>
<keyword evidence="11" id="KW-1185">Reference proteome</keyword>
<evidence type="ECO:0000256" key="2">
    <source>
        <dbReference type="ARBA" id="ARBA00022664"/>
    </source>
</evidence>
<dbReference type="NCBIfam" id="TIGR00231">
    <property type="entry name" value="small_GTP"/>
    <property type="match status" value="1"/>
</dbReference>
<evidence type="ECO:0000256" key="7">
    <source>
        <dbReference type="ARBA" id="ARBA00055641"/>
    </source>
</evidence>
<dbReference type="InterPro" id="IPR027417">
    <property type="entry name" value="P-loop_NTPase"/>
</dbReference>
<keyword evidence="4" id="KW-0342">GTP-binding</keyword>
<comment type="function">
    <text evidence="7">Component of the U5 snRNP complex required for pre-mRNA splicing. Binds GTP.</text>
</comment>
<reference evidence="11" key="1">
    <citation type="journal article" date="2018" name="Nat. Microbiol.">
        <title>Leveraging single-cell genomics to expand the fungal tree of life.</title>
        <authorList>
            <person name="Ahrendt S.R."/>
            <person name="Quandt C.A."/>
            <person name="Ciobanu D."/>
            <person name="Clum A."/>
            <person name="Salamov A."/>
            <person name="Andreopoulos B."/>
            <person name="Cheng J.F."/>
            <person name="Woyke T."/>
            <person name="Pelin A."/>
            <person name="Henrissat B."/>
            <person name="Reynolds N.K."/>
            <person name="Benny G.L."/>
            <person name="Smith M.E."/>
            <person name="James T.Y."/>
            <person name="Grigoriev I.V."/>
        </authorList>
    </citation>
    <scope>NUCLEOTIDE SEQUENCE [LARGE SCALE GENOMIC DNA]</scope>
    <source>
        <strain evidence="11">ATCC 52028</strain>
    </source>
</reference>
<evidence type="ECO:0000256" key="3">
    <source>
        <dbReference type="ARBA" id="ARBA00022741"/>
    </source>
</evidence>
<evidence type="ECO:0000256" key="8">
    <source>
        <dbReference type="SAM" id="MobiDB-lite"/>
    </source>
</evidence>
<dbReference type="EMBL" id="ML014255">
    <property type="protein sequence ID" value="RKO99803.1"/>
    <property type="molecule type" value="Genomic_DNA"/>
</dbReference>
<dbReference type="SUPFAM" id="SSF50447">
    <property type="entry name" value="Translation proteins"/>
    <property type="match status" value="1"/>
</dbReference>
<evidence type="ECO:0000313" key="11">
    <source>
        <dbReference type="Proteomes" id="UP000274922"/>
    </source>
</evidence>
<dbReference type="GO" id="GO:0005525">
    <property type="term" value="F:GTP binding"/>
    <property type="evidence" value="ECO:0007669"/>
    <property type="project" value="UniProtKB-KW"/>
</dbReference>
<evidence type="ECO:0000313" key="10">
    <source>
        <dbReference type="EMBL" id="RKO99803.1"/>
    </source>
</evidence>
<protein>
    <recommendedName>
        <fullName evidence="9">Tr-type G domain-containing protein</fullName>
    </recommendedName>
</protein>
<dbReference type="Pfam" id="PF03764">
    <property type="entry name" value="EFG_IV"/>
    <property type="match status" value="1"/>
</dbReference>
<dbReference type="GO" id="GO:0005829">
    <property type="term" value="C:cytosol"/>
    <property type="evidence" value="ECO:0007669"/>
    <property type="project" value="TreeGrafter"/>
</dbReference>
<dbReference type="Gene3D" id="2.40.30.10">
    <property type="entry name" value="Translation factors"/>
    <property type="match status" value="1"/>
</dbReference>
<dbReference type="FunFam" id="3.40.50.300:FF:000646">
    <property type="entry name" value="U5 small nuclear ribonucleoprotein component"/>
    <property type="match status" value="1"/>
</dbReference>
<dbReference type="Gene3D" id="3.40.50.300">
    <property type="entry name" value="P-loop containing nucleotide triphosphate hydrolases"/>
    <property type="match status" value="1"/>
</dbReference>
<dbReference type="InterPro" id="IPR000795">
    <property type="entry name" value="T_Tr_GTP-bd_dom"/>
</dbReference>
<name>A0A4P9X426_9FUNG</name>
<dbReference type="PROSITE" id="PS51722">
    <property type="entry name" value="G_TR_2"/>
    <property type="match status" value="1"/>
</dbReference>